<keyword evidence="2" id="KW-1185">Reference proteome</keyword>
<organism evidence="1 2">
    <name type="scientific">Flaviaesturariibacter amylovorans</name>
    <dbReference type="NCBI Taxonomy" id="1084520"/>
    <lineage>
        <taxon>Bacteria</taxon>
        <taxon>Pseudomonadati</taxon>
        <taxon>Bacteroidota</taxon>
        <taxon>Chitinophagia</taxon>
        <taxon>Chitinophagales</taxon>
        <taxon>Chitinophagaceae</taxon>
        <taxon>Flaviaestuariibacter</taxon>
    </lineage>
</organism>
<proteinExistence type="predicted"/>
<dbReference type="EMBL" id="BAABGY010000007">
    <property type="protein sequence ID" value="GAA4328487.1"/>
    <property type="molecule type" value="Genomic_DNA"/>
</dbReference>
<accession>A0ABP8GQF9</accession>
<comment type="caution">
    <text evidence="1">The sequence shown here is derived from an EMBL/GenBank/DDBJ whole genome shotgun (WGS) entry which is preliminary data.</text>
</comment>
<dbReference type="InterPro" id="IPR021145">
    <property type="entry name" value="Portal_protein_SPP1_Gp6-like"/>
</dbReference>
<evidence type="ECO:0008006" key="3">
    <source>
        <dbReference type="Google" id="ProtNLM"/>
    </source>
</evidence>
<dbReference type="RefSeq" id="WP_345255274.1">
    <property type="nucleotide sequence ID" value="NZ_BAABGY010000007.1"/>
</dbReference>
<name>A0ABP8GQF9_9BACT</name>
<dbReference type="Proteomes" id="UP001501725">
    <property type="component" value="Unassembled WGS sequence"/>
</dbReference>
<evidence type="ECO:0000313" key="2">
    <source>
        <dbReference type="Proteomes" id="UP001501725"/>
    </source>
</evidence>
<evidence type="ECO:0000313" key="1">
    <source>
        <dbReference type="EMBL" id="GAA4328487.1"/>
    </source>
</evidence>
<gene>
    <name evidence="1" type="ORF">GCM10023184_18390</name>
</gene>
<protein>
    <recommendedName>
        <fullName evidence="3">Phage portal protein</fullName>
    </recommendedName>
</protein>
<sequence length="463" mass="51356">MELDEIVAGVGNYEELQKKITAAQPARAIEPEDARKQWDPKEHAVTKRQDKTVTTDTGTEIVTVAKIPVPLQKRIVSRAAQFLCGNPIVLRATPADDLQRGLLAVVQKTWDDNKLDYESKRLAKLMMAECEVAELWYPEELAQEEADFWAGTAADGAKLRMRMQVLAGSLGDTLNPVYNKYGDMVAFGRGYTVDNAGKKEEHFDLYTATTIYQGEKGEGGWVATAIPNLLKKIPVIYYRQDAPEWHDVQAMIDRFELRLSRHADTNDYNGDPTILVKGDIVSFAKKGETGKLLQLDPNAEASYMSWDNAPESVKMELQNLRSLIYDMTDTPDISFEQMKGLGTFSGIALKMLFLGAHMKAADKEEIFGKGVQRRINFLKSALAVLQLKLQPATLLTIKPHFEYFLPKNDAEKVDMLSTAAGGKAIISQKTAVAQNPLVQDPEAEIKAIEEEANSASALDAELG</sequence>
<dbReference type="Pfam" id="PF05133">
    <property type="entry name" value="SPP1_portal"/>
    <property type="match status" value="1"/>
</dbReference>
<reference evidence="2" key="1">
    <citation type="journal article" date="2019" name="Int. J. Syst. Evol. Microbiol.">
        <title>The Global Catalogue of Microorganisms (GCM) 10K type strain sequencing project: providing services to taxonomists for standard genome sequencing and annotation.</title>
        <authorList>
            <consortium name="The Broad Institute Genomics Platform"/>
            <consortium name="The Broad Institute Genome Sequencing Center for Infectious Disease"/>
            <person name="Wu L."/>
            <person name="Ma J."/>
        </authorList>
    </citation>
    <scope>NUCLEOTIDE SEQUENCE [LARGE SCALE GENOMIC DNA]</scope>
    <source>
        <strain evidence="2">JCM 17919</strain>
    </source>
</reference>